<dbReference type="AlphaFoldDB" id="A0A4C1YKD5"/>
<evidence type="ECO:0000313" key="3">
    <source>
        <dbReference type="Proteomes" id="UP000299102"/>
    </source>
</evidence>
<gene>
    <name evidence="2" type="ORF">EVAR_53266_1</name>
</gene>
<name>A0A4C1YKD5_EUMVA</name>
<protein>
    <submittedName>
        <fullName evidence="2">Uncharacterized protein</fullName>
    </submittedName>
</protein>
<comment type="caution">
    <text evidence="2">The sequence shown here is derived from an EMBL/GenBank/DDBJ whole genome shotgun (WGS) entry which is preliminary data.</text>
</comment>
<reference evidence="2 3" key="1">
    <citation type="journal article" date="2019" name="Commun. Biol.">
        <title>The bagworm genome reveals a unique fibroin gene that provides high tensile strength.</title>
        <authorList>
            <person name="Kono N."/>
            <person name="Nakamura H."/>
            <person name="Ohtoshi R."/>
            <person name="Tomita M."/>
            <person name="Numata K."/>
            <person name="Arakawa K."/>
        </authorList>
    </citation>
    <scope>NUCLEOTIDE SEQUENCE [LARGE SCALE GENOMIC DNA]</scope>
</reference>
<evidence type="ECO:0000313" key="2">
    <source>
        <dbReference type="EMBL" id="GBP75454.1"/>
    </source>
</evidence>
<feature type="region of interest" description="Disordered" evidence="1">
    <location>
        <begin position="67"/>
        <end position="94"/>
    </location>
</feature>
<proteinExistence type="predicted"/>
<sequence length="151" mass="16758">MEALASFGYSPALLMLGEGYSRYCGKHFPVAGVIMKRLRVDLIRPLQIIYRSRRSNYIPAIVSTVSAAPAAPADRARRPRPPRASPASPRAARARLARRRASRLPFLIRKSEVRHSLNVILRKGHDHVSTLGVQLRLETAPPPPPLSAVKR</sequence>
<evidence type="ECO:0000256" key="1">
    <source>
        <dbReference type="SAM" id="MobiDB-lite"/>
    </source>
</evidence>
<keyword evidence="3" id="KW-1185">Reference proteome</keyword>
<accession>A0A4C1YKD5</accession>
<dbReference type="Proteomes" id="UP000299102">
    <property type="component" value="Unassembled WGS sequence"/>
</dbReference>
<organism evidence="2 3">
    <name type="scientific">Eumeta variegata</name>
    <name type="common">Bagworm moth</name>
    <name type="synonym">Eumeta japonica</name>
    <dbReference type="NCBI Taxonomy" id="151549"/>
    <lineage>
        <taxon>Eukaryota</taxon>
        <taxon>Metazoa</taxon>
        <taxon>Ecdysozoa</taxon>
        <taxon>Arthropoda</taxon>
        <taxon>Hexapoda</taxon>
        <taxon>Insecta</taxon>
        <taxon>Pterygota</taxon>
        <taxon>Neoptera</taxon>
        <taxon>Endopterygota</taxon>
        <taxon>Lepidoptera</taxon>
        <taxon>Glossata</taxon>
        <taxon>Ditrysia</taxon>
        <taxon>Tineoidea</taxon>
        <taxon>Psychidae</taxon>
        <taxon>Oiketicinae</taxon>
        <taxon>Eumeta</taxon>
    </lineage>
</organism>
<dbReference type="EMBL" id="BGZK01001249">
    <property type="protein sequence ID" value="GBP75454.1"/>
    <property type="molecule type" value="Genomic_DNA"/>
</dbReference>